<organism evidence="1 2">
    <name type="scientific">Anisodus acutangulus</name>
    <dbReference type="NCBI Taxonomy" id="402998"/>
    <lineage>
        <taxon>Eukaryota</taxon>
        <taxon>Viridiplantae</taxon>
        <taxon>Streptophyta</taxon>
        <taxon>Embryophyta</taxon>
        <taxon>Tracheophyta</taxon>
        <taxon>Spermatophyta</taxon>
        <taxon>Magnoliopsida</taxon>
        <taxon>eudicotyledons</taxon>
        <taxon>Gunneridae</taxon>
        <taxon>Pentapetalae</taxon>
        <taxon>asterids</taxon>
        <taxon>lamiids</taxon>
        <taxon>Solanales</taxon>
        <taxon>Solanaceae</taxon>
        <taxon>Solanoideae</taxon>
        <taxon>Hyoscyameae</taxon>
        <taxon>Anisodus</taxon>
    </lineage>
</organism>
<dbReference type="Gene3D" id="6.10.140.1430">
    <property type="match status" value="1"/>
</dbReference>
<comment type="caution">
    <text evidence="1">The sequence shown here is derived from an EMBL/GenBank/DDBJ whole genome shotgun (WGS) entry which is preliminary data.</text>
</comment>
<name>A0A9Q1MGF0_9SOLA</name>
<evidence type="ECO:0000313" key="2">
    <source>
        <dbReference type="Proteomes" id="UP001152561"/>
    </source>
</evidence>
<evidence type="ECO:0000313" key="1">
    <source>
        <dbReference type="EMBL" id="KAJ8558379.1"/>
    </source>
</evidence>
<dbReference type="AlphaFoldDB" id="A0A9Q1MGF0"/>
<keyword evidence="2" id="KW-1185">Reference proteome</keyword>
<gene>
    <name evidence="1" type="ORF">K7X08_005145</name>
</gene>
<accession>A0A9Q1MGF0</accession>
<dbReference type="EMBL" id="JAJAGQ010000007">
    <property type="protein sequence ID" value="KAJ8558379.1"/>
    <property type="molecule type" value="Genomic_DNA"/>
</dbReference>
<proteinExistence type="predicted"/>
<dbReference type="Proteomes" id="UP001152561">
    <property type="component" value="Unassembled WGS sequence"/>
</dbReference>
<dbReference type="OrthoDB" id="20872at2759"/>
<protein>
    <submittedName>
        <fullName evidence="1">Uncharacterized protein</fullName>
    </submittedName>
</protein>
<sequence length="128" mass="14149">MRMTLHSRKQWTSGLADDANDKAIEKAHDAYDSASDKADCAMNTASDMAADAKGKASEAYNFASQKVDDGMTVASQIEATPRGKCRINLATPMVSLLTKWVKPWTRLQTWKTRAKMAPMMLTSTHPIR</sequence>
<reference evidence="2" key="1">
    <citation type="journal article" date="2023" name="Proc. Natl. Acad. Sci. U.S.A.">
        <title>Genomic and structural basis for evolution of tropane alkaloid biosynthesis.</title>
        <authorList>
            <person name="Wanga Y.-J."/>
            <person name="Taina T."/>
            <person name="Yua J.-Y."/>
            <person name="Lia J."/>
            <person name="Xua B."/>
            <person name="Chenc J."/>
            <person name="D'Auriad J.C."/>
            <person name="Huanga J.-P."/>
            <person name="Huanga S.-X."/>
        </authorList>
    </citation>
    <scope>NUCLEOTIDE SEQUENCE [LARGE SCALE GENOMIC DNA]</scope>
    <source>
        <strain evidence="2">cv. KIB-2019</strain>
    </source>
</reference>